<dbReference type="InterPro" id="IPR027417">
    <property type="entry name" value="P-loop_NTPase"/>
</dbReference>
<dbReference type="EC" id="2.7.1.48" evidence="1"/>
<name>A0ABV2PKN0_9BACI</name>
<keyword evidence="1" id="KW-0418">Kinase</keyword>
<evidence type="ECO:0000313" key="2">
    <source>
        <dbReference type="Proteomes" id="UP001549363"/>
    </source>
</evidence>
<protein>
    <submittedName>
        <fullName evidence="1">Uridine kinase</fullName>
        <ecNumber evidence="1">2.7.1.48</ecNumber>
    </submittedName>
</protein>
<accession>A0ABV2PKN0</accession>
<evidence type="ECO:0000313" key="1">
    <source>
        <dbReference type="EMBL" id="MET4561199.1"/>
    </source>
</evidence>
<keyword evidence="1" id="KW-0808">Transferase</keyword>
<dbReference type="RefSeq" id="WP_354471900.1">
    <property type="nucleotide sequence ID" value="NZ_JBEPSB010000009.1"/>
</dbReference>
<dbReference type="EMBL" id="JBEPSB010000009">
    <property type="protein sequence ID" value="MET4561199.1"/>
    <property type="molecule type" value="Genomic_DNA"/>
</dbReference>
<keyword evidence="2" id="KW-1185">Reference proteome</keyword>
<dbReference type="GO" id="GO:0004849">
    <property type="term" value="F:uridine kinase activity"/>
    <property type="evidence" value="ECO:0007669"/>
    <property type="project" value="UniProtKB-EC"/>
</dbReference>
<dbReference type="Gene3D" id="3.40.50.300">
    <property type="entry name" value="P-loop containing nucleotide triphosphate hydrolases"/>
    <property type="match status" value="1"/>
</dbReference>
<reference evidence="1 2" key="1">
    <citation type="submission" date="2024-06" db="EMBL/GenBank/DDBJ databases">
        <title>Sorghum-associated microbial communities from plants grown in Nebraska, USA.</title>
        <authorList>
            <person name="Schachtman D."/>
        </authorList>
    </citation>
    <scope>NUCLEOTIDE SEQUENCE [LARGE SCALE GENOMIC DNA]</scope>
    <source>
        <strain evidence="1 2">736</strain>
    </source>
</reference>
<dbReference type="SUPFAM" id="SSF52540">
    <property type="entry name" value="P-loop containing nucleoside triphosphate hydrolases"/>
    <property type="match status" value="1"/>
</dbReference>
<dbReference type="Proteomes" id="UP001549363">
    <property type="component" value="Unassembled WGS sequence"/>
</dbReference>
<gene>
    <name evidence="1" type="ORF">ABIA69_002344</name>
</gene>
<sequence length="169" mass="20831">MQELEDRLKRNYLVNVIHIDDHIVESNKRYNTGFAEWYEYYYLQWNIELIKKDILKKLHCNKTEILLPFYDCTTNLMTNRKMVVATDSILLIEGIFLQRHEWRKFYDYTLFLQCSRTIREERVLSRDSYMGDLHARMDKYKSRYWQAEAYYMKKENPLQQADKIYHVSE</sequence>
<comment type="caution">
    <text evidence="1">The sequence shown here is derived from an EMBL/GenBank/DDBJ whole genome shotgun (WGS) entry which is preliminary data.</text>
</comment>
<organism evidence="1 2">
    <name type="scientific">Lysinibacillus parviboronicapiens</name>
    <dbReference type="NCBI Taxonomy" id="436516"/>
    <lineage>
        <taxon>Bacteria</taxon>
        <taxon>Bacillati</taxon>
        <taxon>Bacillota</taxon>
        <taxon>Bacilli</taxon>
        <taxon>Bacillales</taxon>
        <taxon>Bacillaceae</taxon>
        <taxon>Lysinibacillus</taxon>
    </lineage>
</organism>
<proteinExistence type="predicted"/>